<accession>A0ABU4RPC1</accession>
<name>A0ABU4RPC1_9HYPH</name>
<feature type="compositionally biased region" description="Basic and acidic residues" evidence="1">
    <location>
        <begin position="1"/>
        <end position="15"/>
    </location>
</feature>
<comment type="caution">
    <text evidence="2">The sequence shown here is derived from an EMBL/GenBank/DDBJ whole genome shotgun (WGS) entry which is preliminary data.</text>
</comment>
<feature type="region of interest" description="Disordered" evidence="1">
    <location>
        <begin position="1"/>
        <end position="20"/>
    </location>
</feature>
<protein>
    <submittedName>
        <fullName evidence="2">DUF3606 domain-containing protein</fullName>
    </submittedName>
</protein>
<gene>
    <name evidence="2" type="ORF">SCD90_11505</name>
</gene>
<keyword evidence="3" id="KW-1185">Reference proteome</keyword>
<evidence type="ECO:0000256" key="1">
    <source>
        <dbReference type="SAM" id="MobiDB-lite"/>
    </source>
</evidence>
<dbReference type="EMBL" id="JAXAFJ010000006">
    <property type="protein sequence ID" value="MDX6806691.1"/>
    <property type="molecule type" value="Genomic_DNA"/>
</dbReference>
<evidence type="ECO:0000313" key="2">
    <source>
        <dbReference type="EMBL" id="MDX6806691.1"/>
    </source>
</evidence>
<evidence type="ECO:0000313" key="3">
    <source>
        <dbReference type="Proteomes" id="UP001274321"/>
    </source>
</evidence>
<dbReference type="RefSeq" id="WP_319844814.1">
    <property type="nucleotide sequence ID" value="NZ_JAXAFJ010000006.1"/>
</dbReference>
<organism evidence="2 3">
    <name type="scientific">Terrihabitans rhizophilus</name>
    <dbReference type="NCBI Taxonomy" id="3092662"/>
    <lineage>
        <taxon>Bacteria</taxon>
        <taxon>Pseudomonadati</taxon>
        <taxon>Pseudomonadota</taxon>
        <taxon>Alphaproteobacteria</taxon>
        <taxon>Hyphomicrobiales</taxon>
        <taxon>Terrihabitans</taxon>
    </lineage>
</organism>
<proteinExistence type="predicted"/>
<dbReference type="Pfam" id="PF12244">
    <property type="entry name" value="DUF3606"/>
    <property type="match status" value="1"/>
</dbReference>
<reference evidence="2 3" key="1">
    <citation type="submission" date="2023-11" db="EMBL/GenBank/DDBJ databases">
        <authorList>
            <person name="Bao R."/>
        </authorList>
    </citation>
    <scope>NUCLEOTIDE SEQUENCE [LARGE SCALE GENOMIC DNA]</scope>
    <source>
        <strain evidence="2 3">PJ23</strain>
    </source>
</reference>
<dbReference type="InterPro" id="IPR022037">
    <property type="entry name" value="DUF3606"/>
</dbReference>
<sequence length="63" mass="7275">MSDDKTKKGQQDRGRVAANEDYEVRYFAEKNDIAQDETVDLIHKVGNQRDDLEKAAEKVRAKH</sequence>
<dbReference type="Proteomes" id="UP001274321">
    <property type="component" value="Unassembled WGS sequence"/>
</dbReference>